<evidence type="ECO:0000256" key="8">
    <source>
        <dbReference type="RuleBase" id="RU363041"/>
    </source>
</evidence>
<dbReference type="GO" id="GO:0005886">
    <property type="term" value="C:plasma membrane"/>
    <property type="evidence" value="ECO:0007669"/>
    <property type="project" value="UniProtKB-SubCell"/>
</dbReference>
<feature type="transmembrane region" description="Helical" evidence="8">
    <location>
        <begin position="201"/>
        <end position="220"/>
    </location>
</feature>
<dbReference type="PANTHER" id="PTHR30269:SF32">
    <property type="entry name" value="MEMBRANE TRANSPORTER PROTEIN-RELATED"/>
    <property type="match status" value="1"/>
</dbReference>
<keyword evidence="4 8" id="KW-1003">Cell membrane</keyword>
<evidence type="ECO:0000256" key="6">
    <source>
        <dbReference type="ARBA" id="ARBA00022989"/>
    </source>
</evidence>
<evidence type="ECO:0000313" key="9">
    <source>
        <dbReference type="EMBL" id="BAQ48341.1"/>
    </source>
</evidence>
<keyword evidence="7 8" id="KW-0472">Membrane</keyword>
<dbReference type="InterPro" id="IPR052017">
    <property type="entry name" value="TSUP"/>
</dbReference>
<dbReference type="Pfam" id="PF01925">
    <property type="entry name" value="TauE"/>
    <property type="match status" value="1"/>
</dbReference>
<proteinExistence type="inferred from homology"/>
<evidence type="ECO:0000256" key="4">
    <source>
        <dbReference type="ARBA" id="ARBA00022475"/>
    </source>
</evidence>
<dbReference type="STRING" id="270351.Maq22A_c27570"/>
<feature type="transmembrane region" description="Helical" evidence="8">
    <location>
        <begin position="81"/>
        <end position="102"/>
    </location>
</feature>
<dbReference type="PANTHER" id="PTHR30269">
    <property type="entry name" value="TRANSMEMBRANE PROTEIN YFCA"/>
    <property type="match status" value="1"/>
</dbReference>
<evidence type="ECO:0000256" key="3">
    <source>
        <dbReference type="ARBA" id="ARBA00022448"/>
    </source>
</evidence>
<evidence type="ECO:0000256" key="5">
    <source>
        <dbReference type="ARBA" id="ARBA00022692"/>
    </source>
</evidence>
<feature type="transmembrane region" description="Helical" evidence="8">
    <location>
        <begin position="232"/>
        <end position="250"/>
    </location>
</feature>
<gene>
    <name evidence="9" type="ORF">Maq22A_c27570</name>
</gene>
<feature type="transmembrane region" description="Helical" evidence="8">
    <location>
        <begin position="108"/>
        <end position="128"/>
    </location>
</feature>
<dbReference type="EMBL" id="AP014704">
    <property type="protein sequence ID" value="BAQ48341.1"/>
    <property type="molecule type" value="Genomic_DNA"/>
</dbReference>
<keyword evidence="6 8" id="KW-1133">Transmembrane helix</keyword>
<dbReference type="PATRIC" id="fig|270351.10.peg.5283"/>
<feature type="transmembrane region" description="Helical" evidence="8">
    <location>
        <begin position="140"/>
        <end position="161"/>
    </location>
</feature>
<evidence type="ECO:0000256" key="7">
    <source>
        <dbReference type="ARBA" id="ARBA00023136"/>
    </source>
</evidence>
<comment type="similarity">
    <text evidence="2 8">Belongs to the 4-toluene sulfonate uptake permease (TSUP) (TC 2.A.102) family.</text>
</comment>
<comment type="subcellular location">
    <subcellularLocation>
        <location evidence="1 8">Cell membrane</location>
        <topology evidence="1 8">Multi-pass membrane protein</topology>
    </subcellularLocation>
</comment>
<keyword evidence="5 8" id="KW-0812">Transmembrane</keyword>
<name>A0A0C6F6H6_9HYPH</name>
<organism evidence="9 10">
    <name type="scientific">Methylobacterium aquaticum</name>
    <dbReference type="NCBI Taxonomy" id="270351"/>
    <lineage>
        <taxon>Bacteria</taxon>
        <taxon>Pseudomonadati</taxon>
        <taxon>Pseudomonadota</taxon>
        <taxon>Alphaproteobacteria</taxon>
        <taxon>Hyphomicrobiales</taxon>
        <taxon>Methylobacteriaceae</taxon>
        <taxon>Methylobacterium</taxon>
    </lineage>
</organism>
<evidence type="ECO:0000256" key="2">
    <source>
        <dbReference type="ARBA" id="ARBA00009142"/>
    </source>
</evidence>
<reference evidence="9 10" key="1">
    <citation type="journal article" date="2015" name="Genome Announc.">
        <title>Complete Genome Sequence of Methylobacterium aquaticum Strain 22A, Isolated from Racomitrium japonicum Moss.</title>
        <authorList>
            <person name="Tani A."/>
            <person name="Ogura Y."/>
            <person name="Hayashi T."/>
            <person name="Kimbara K."/>
        </authorList>
    </citation>
    <scope>NUCLEOTIDE SEQUENCE [LARGE SCALE GENOMIC DNA]</scope>
    <source>
        <strain evidence="9 10">MA-22A</strain>
    </source>
</reference>
<protein>
    <recommendedName>
        <fullName evidence="8">Probable membrane transporter protein</fullName>
    </recommendedName>
</protein>
<reference evidence="10" key="2">
    <citation type="submission" date="2015-01" db="EMBL/GenBank/DDBJ databases">
        <title>Complete genome sequence of Methylobacterium aquaticum strain 22A.</title>
        <authorList>
            <person name="Tani A."/>
            <person name="Ogura Y."/>
            <person name="Hayashi T."/>
        </authorList>
    </citation>
    <scope>NUCLEOTIDE SEQUENCE [LARGE SCALE GENOMIC DNA]</scope>
    <source>
        <strain evidence="10">MA-22A</strain>
    </source>
</reference>
<dbReference type="RefSeq" id="WP_060849101.1">
    <property type="nucleotide sequence ID" value="NZ_AP014704.1"/>
</dbReference>
<dbReference type="KEGG" id="maqu:Maq22A_c27570"/>
<evidence type="ECO:0000313" key="10">
    <source>
        <dbReference type="Proteomes" id="UP000061432"/>
    </source>
</evidence>
<dbReference type="Proteomes" id="UP000061432">
    <property type="component" value="Chromosome"/>
</dbReference>
<feature type="transmembrane region" description="Helical" evidence="8">
    <location>
        <begin position="173"/>
        <end position="194"/>
    </location>
</feature>
<evidence type="ECO:0000256" key="1">
    <source>
        <dbReference type="ARBA" id="ARBA00004651"/>
    </source>
</evidence>
<feature type="transmembrane region" description="Helical" evidence="8">
    <location>
        <begin position="12"/>
        <end position="44"/>
    </location>
</feature>
<feature type="transmembrane region" description="Helical" evidence="8">
    <location>
        <begin position="50"/>
        <end position="69"/>
    </location>
</feature>
<accession>A0A0C6F6H6</accession>
<keyword evidence="3" id="KW-0813">Transport</keyword>
<dbReference type="InterPro" id="IPR002781">
    <property type="entry name" value="TM_pro_TauE-like"/>
</dbReference>
<sequence length="254" mass="25264">MTDLLAGTAGPLGWAVILATFLVAGFVKGVIGLGLPTVAVGLLATVMSPAQAAALLIVPSFVTNIWQLLAGPRFGGLARRLGPMMAAIAVGTVASAGLIAGARGPGPASALGIALVAYAVTGLAGLSVRVPPRAEPWLSPLVGLATGLVTGATGVFVIPAVPYLQALNLDRDGLIQALGLSFTVSTVALAAGLAREGALPLAAGAASLVTLAPALLGMAAGQWLRGRVSAPTFRRAFLIGLLLLGAHLALRPWL</sequence>
<dbReference type="AlphaFoldDB" id="A0A0C6F6H6"/>